<evidence type="ECO:0000256" key="10">
    <source>
        <dbReference type="ARBA" id="ARBA00023319"/>
    </source>
</evidence>
<dbReference type="SMART" id="SM00409">
    <property type="entry name" value="IG"/>
    <property type="match status" value="1"/>
</dbReference>
<reference evidence="13 14" key="1">
    <citation type="submission" date="2021-06" db="EMBL/GenBank/DDBJ databases">
        <authorList>
            <person name="Palmer J.M."/>
        </authorList>
    </citation>
    <scope>NUCLEOTIDE SEQUENCE [LARGE SCALE GENOMIC DNA]</scope>
    <source>
        <strain evidence="13 14">MEX-2019</strain>
        <tissue evidence="13">Muscle</tissue>
    </source>
</reference>
<evidence type="ECO:0000313" key="13">
    <source>
        <dbReference type="EMBL" id="KAK5621335.1"/>
    </source>
</evidence>
<comment type="subcellular location">
    <subcellularLocation>
        <location evidence="1">Cell membrane</location>
        <topology evidence="1">Single-pass type I membrane protein</topology>
    </subcellularLocation>
</comment>
<keyword evidence="5" id="KW-1133">Transmembrane helix</keyword>
<comment type="caution">
    <text evidence="13">The sequence shown here is derived from an EMBL/GenBank/DDBJ whole genome shotgun (WGS) entry which is preliminary data.</text>
</comment>
<dbReference type="AlphaFoldDB" id="A0AAV9SJ88"/>
<evidence type="ECO:0000256" key="4">
    <source>
        <dbReference type="ARBA" id="ARBA00022729"/>
    </source>
</evidence>
<evidence type="ECO:0000256" key="8">
    <source>
        <dbReference type="ARBA" id="ARBA00023170"/>
    </source>
</evidence>
<evidence type="ECO:0000256" key="3">
    <source>
        <dbReference type="ARBA" id="ARBA00022692"/>
    </source>
</evidence>
<dbReference type="SMART" id="SM00408">
    <property type="entry name" value="IGc2"/>
    <property type="match status" value="1"/>
</dbReference>
<dbReference type="Gene3D" id="2.60.40.10">
    <property type="entry name" value="Immunoglobulins"/>
    <property type="match status" value="1"/>
</dbReference>
<keyword evidence="8" id="KW-0675">Receptor</keyword>
<accession>A0AAV9SJ88</accession>
<dbReference type="Proteomes" id="UP001311232">
    <property type="component" value="Unassembled WGS sequence"/>
</dbReference>
<dbReference type="InterPro" id="IPR036179">
    <property type="entry name" value="Ig-like_dom_sf"/>
</dbReference>
<keyword evidence="3" id="KW-0812">Transmembrane</keyword>
<dbReference type="InterPro" id="IPR013106">
    <property type="entry name" value="Ig_V-set"/>
</dbReference>
<keyword evidence="7" id="KW-1015">Disulfide bond</keyword>
<keyword evidence="6" id="KW-0472">Membrane</keyword>
<keyword evidence="4 11" id="KW-0732">Signal</keyword>
<organism evidence="13 14">
    <name type="scientific">Crenichthys baileyi</name>
    <name type="common">White River springfish</name>
    <dbReference type="NCBI Taxonomy" id="28760"/>
    <lineage>
        <taxon>Eukaryota</taxon>
        <taxon>Metazoa</taxon>
        <taxon>Chordata</taxon>
        <taxon>Craniata</taxon>
        <taxon>Vertebrata</taxon>
        <taxon>Euteleostomi</taxon>
        <taxon>Actinopterygii</taxon>
        <taxon>Neopterygii</taxon>
        <taxon>Teleostei</taxon>
        <taxon>Neoteleostei</taxon>
        <taxon>Acanthomorphata</taxon>
        <taxon>Ovalentaria</taxon>
        <taxon>Atherinomorphae</taxon>
        <taxon>Cyprinodontiformes</taxon>
        <taxon>Goodeidae</taxon>
        <taxon>Crenichthys</taxon>
    </lineage>
</organism>
<keyword evidence="9" id="KW-0325">Glycoprotein</keyword>
<evidence type="ECO:0000256" key="1">
    <source>
        <dbReference type="ARBA" id="ARBA00004251"/>
    </source>
</evidence>
<dbReference type="GO" id="GO:0071222">
    <property type="term" value="P:cellular response to lipopolysaccharide"/>
    <property type="evidence" value="ECO:0007669"/>
    <property type="project" value="TreeGrafter"/>
</dbReference>
<dbReference type="PANTHER" id="PTHR25466:SF14">
    <property type="entry name" value="BUTYROPHILIN SUBFAMILY 2 MEMBER A2-LIKE-RELATED"/>
    <property type="match status" value="1"/>
</dbReference>
<evidence type="ECO:0000256" key="7">
    <source>
        <dbReference type="ARBA" id="ARBA00023157"/>
    </source>
</evidence>
<dbReference type="InterPro" id="IPR007110">
    <property type="entry name" value="Ig-like_dom"/>
</dbReference>
<evidence type="ECO:0000256" key="11">
    <source>
        <dbReference type="SAM" id="SignalP"/>
    </source>
</evidence>
<dbReference type="PANTHER" id="PTHR25466">
    <property type="entry name" value="T-LYMPHOCYTE ACTIVATION ANTIGEN"/>
    <property type="match status" value="1"/>
</dbReference>
<dbReference type="GO" id="GO:0042102">
    <property type="term" value="P:positive regulation of T cell proliferation"/>
    <property type="evidence" value="ECO:0007669"/>
    <property type="project" value="TreeGrafter"/>
</dbReference>
<dbReference type="GO" id="GO:0009897">
    <property type="term" value="C:external side of plasma membrane"/>
    <property type="evidence" value="ECO:0007669"/>
    <property type="project" value="TreeGrafter"/>
</dbReference>
<evidence type="ECO:0000256" key="2">
    <source>
        <dbReference type="ARBA" id="ARBA00022475"/>
    </source>
</evidence>
<keyword evidence="14" id="KW-1185">Reference proteome</keyword>
<name>A0AAV9SJ88_9TELE</name>
<evidence type="ECO:0000256" key="6">
    <source>
        <dbReference type="ARBA" id="ARBA00023136"/>
    </source>
</evidence>
<dbReference type="GO" id="GO:0031295">
    <property type="term" value="P:T cell costimulation"/>
    <property type="evidence" value="ECO:0007669"/>
    <property type="project" value="TreeGrafter"/>
</dbReference>
<sequence length="157" mass="17282">MLVSEICCCVVLAVWLDTTHWSFQDLVSEGFIGQSVLLSCISSTSSAVDVFWRDKDDKVLLDIKEGKPDPGSQDPKFKGRVSSFPEEYQKGNFSINMEKLELGDDGNYECSILTGTGTETIRIMLSVKEGNSASCGSTRTNVLLLFVLSALSLMFYV</sequence>
<dbReference type="InterPro" id="IPR013783">
    <property type="entry name" value="Ig-like_fold"/>
</dbReference>
<dbReference type="SUPFAM" id="SSF48726">
    <property type="entry name" value="Immunoglobulin"/>
    <property type="match status" value="1"/>
</dbReference>
<feature type="signal peptide" evidence="11">
    <location>
        <begin position="1"/>
        <end position="21"/>
    </location>
</feature>
<evidence type="ECO:0000256" key="9">
    <source>
        <dbReference type="ARBA" id="ARBA00023180"/>
    </source>
</evidence>
<evidence type="ECO:0000259" key="12">
    <source>
        <dbReference type="PROSITE" id="PS50835"/>
    </source>
</evidence>
<proteinExistence type="predicted"/>
<evidence type="ECO:0000256" key="5">
    <source>
        <dbReference type="ARBA" id="ARBA00022989"/>
    </source>
</evidence>
<dbReference type="InterPro" id="IPR003599">
    <property type="entry name" value="Ig_sub"/>
</dbReference>
<keyword evidence="10" id="KW-0393">Immunoglobulin domain</keyword>
<dbReference type="GO" id="GO:0007166">
    <property type="term" value="P:cell surface receptor signaling pathway"/>
    <property type="evidence" value="ECO:0007669"/>
    <property type="project" value="TreeGrafter"/>
</dbReference>
<feature type="chain" id="PRO_5043799150" description="Ig-like domain-containing protein" evidence="11">
    <location>
        <begin position="22"/>
        <end position="157"/>
    </location>
</feature>
<feature type="domain" description="Ig-like" evidence="12">
    <location>
        <begin position="33"/>
        <end position="126"/>
    </location>
</feature>
<dbReference type="PROSITE" id="PS50835">
    <property type="entry name" value="IG_LIKE"/>
    <property type="match status" value="1"/>
</dbReference>
<dbReference type="InterPro" id="IPR051713">
    <property type="entry name" value="T-cell_Activation_Regulation"/>
</dbReference>
<dbReference type="EMBL" id="JAHHUM010000309">
    <property type="protein sequence ID" value="KAK5621335.1"/>
    <property type="molecule type" value="Genomic_DNA"/>
</dbReference>
<protein>
    <recommendedName>
        <fullName evidence="12">Ig-like domain-containing protein</fullName>
    </recommendedName>
</protein>
<dbReference type="GO" id="GO:0006955">
    <property type="term" value="P:immune response"/>
    <property type="evidence" value="ECO:0007669"/>
    <property type="project" value="TreeGrafter"/>
</dbReference>
<dbReference type="GO" id="GO:0042130">
    <property type="term" value="P:negative regulation of T cell proliferation"/>
    <property type="evidence" value="ECO:0007669"/>
    <property type="project" value="TreeGrafter"/>
</dbReference>
<dbReference type="Pfam" id="PF07686">
    <property type="entry name" value="V-set"/>
    <property type="match status" value="1"/>
</dbReference>
<gene>
    <name evidence="13" type="ORF">CRENBAI_009944</name>
</gene>
<dbReference type="InterPro" id="IPR003598">
    <property type="entry name" value="Ig_sub2"/>
</dbReference>
<keyword evidence="2" id="KW-1003">Cell membrane</keyword>
<evidence type="ECO:0000313" key="14">
    <source>
        <dbReference type="Proteomes" id="UP001311232"/>
    </source>
</evidence>